<dbReference type="PANTHER" id="PTHR42941">
    <property type="entry name" value="SLL1037 PROTEIN"/>
    <property type="match status" value="1"/>
</dbReference>
<dbReference type="RefSeq" id="WP_155444833.1">
    <property type="nucleotide sequence ID" value="NZ_JAOQNR010000002.1"/>
</dbReference>
<dbReference type="PANTHER" id="PTHR42941:SF1">
    <property type="entry name" value="SLL1037 PROTEIN"/>
    <property type="match status" value="1"/>
</dbReference>
<evidence type="ECO:0000313" key="1">
    <source>
        <dbReference type="EMBL" id="MTV30185.1"/>
    </source>
</evidence>
<accession>A0A6N8DKY5</accession>
<protein>
    <submittedName>
        <fullName evidence="1">C4-dicarboxylate ABC transporter substrate-binding protein</fullName>
    </submittedName>
</protein>
<dbReference type="InterPro" id="IPR011852">
    <property type="entry name" value="TRAP_TAXI"/>
</dbReference>
<reference evidence="1 2" key="1">
    <citation type="submission" date="2019-11" db="EMBL/GenBank/DDBJ databases">
        <title>Whole-genome sequence of a Rhodoblastus acidophilus DSM 142.</title>
        <authorList>
            <person name="Kyndt J.A."/>
            <person name="Meyer T.E."/>
        </authorList>
    </citation>
    <scope>NUCLEOTIDE SEQUENCE [LARGE SCALE GENOMIC DNA]</scope>
    <source>
        <strain evidence="1 2">DSM 142</strain>
    </source>
</reference>
<name>A0A6N8DKY5_RHOAC</name>
<dbReference type="Proteomes" id="UP000439113">
    <property type="component" value="Unassembled WGS sequence"/>
</dbReference>
<sequence>MRRFLSLAVSIGALLVALTVVGLYYVERPTVFRVAVAKGGESQKLLVALNQEFVRDHSDVRFRIMPAADSRAAAKAMEERSAELAVVRSDANMPPNASTALILEHQILVVMAPPGSSLTSIAELKDKRVASVALDSASEGAGALLDALEQQYALPPQTLPRKSIDITELAGLLARNEVDAVLAFGRFDSPHMVQVVRTLSREGAPSFLAIGDAAAMAKKNRGVEATTLLRGAFGGAPSLPAENIETIGDTLRLVADNDLANSVVGELVRQMLAHRTAAAAKSPVANAMETPDTDKGEALPTHPGAAAFIDNEEESFFERYSDVIYIGAMVASLLASVGATLISRVTVKGYEQFDLLLERSLEILKNAREAEDLDALRLLELQIDEILTHTLASGSIPKLDGHQLAGLTLAVEQARLAIKDRRRIVMDAVVRA</sequence>
<evidence type="ECO:0000313" key="2">
    <source>
        <dbReference type="Proteomes" id="UP000439113"/>
    </source>
</evidence>
<dbReference type="Gene3D" id="3.40.190.10">
    <property type="entry name" value="Periplasmic binding protein-like II"/>
    <property type="match status" value="2"/>
</dbReference>
<proteinExistence type="predicted"/>
<dbReference type="SUPFAM" id="SSF53850">
    <property type="entry name" value="Periplasmic binding protein-like II"/>
    <property type="match status" value="1"/>
</dbReference>
<dbReference type="EMBL" id="WNKS01000002">
    <property type="protein sequence ID" value="MTV30185.1"/>
    <property type="molecule type" value="Genomic_DNA"/>
</dbReference>
<gene>
    <name evidence="1" type="ORF">GJ654_04170</name>
</gene>
<dbReference type="OrthoDB" id="252197at2"/>
<dbReference type="AlphaFoldDB" id="A0A6N8DKY5"/>
<organism evidence="1 2">
    <name type="scientific">Rhodoblastus acidophilus</name>
    <name type="common">Rhodopseudomonas acidophila</name>
    <dbReference type="NCBI Taxonomy" id="1074"/>
    <lineage>
        <taxon>Bacteria</taxon>
        <taxon>Pseudomonadati</taxon>
        <taxon>Pseudomonadota</taxon>
        <taxon>Alphaproteobacteria</taxon>
        <taxon>Hyphomicrobiales</taxon>
        <taxon>Rhodoblastaceae</taxon>
        <taxon>Rhodoblastus</taxon>
    </lineage>
</organism>
<comment type="caution">
    <text evidence="1">The sequence shown here is derived from an EMBL/GenBank/DDBJ whole genome shotgun (WGS) entry which is preliminary data.</text>
</comment>